<sequence length="121" mass="13645">MRPTLSGVGFKLDEIQDTEIYGDRAAWASYYRGEDCKLQVCWSARDDGIDFMLAPLDAPNEFGLVNRSKKWQFMLMLSNAHVGRAAPGLDADENEVMSRLEALFKVHFPSACDALRSRDAR</sequence>
<evidence type="ECO:0000313" key="1">
    <source>
        <dbReference type="EMBL" id="BBY21896.1"/>
    </source>
</evidence>
<protein>
    <submittedName>
        <fullName evidence="1">Uncharacterized protein</fullName>
    </submittedName>
</protein>
<evidence type="ECO:0000313" key="2">
    <source>
        <dbReference type="Proteomes" id="UP000467130"/>
    </source>
</evidence>
<organism evidence="1 2">
    <name type="scientific">Mycobacterium stomatepiae</name>
    <dbReference type="NCBI Taxonomy" id="470076"/>
    <lineage>
        <taxon>Bacteria</taxon>
        <taxon>Bacillati</taxon>
        <taxon>Actinomycetota</taxon>
        <taxon>Actinomycetes</taxon>
        <taxon>Mycobacteriales</taxon>
        <taxon>Mycobacteriaceae</taxon>
        <taxon>Mycobacterium</taxon>
        <taxon>Mycobacterium simiae complex</taxon>
    </lineage>
</organism>
<dbReference type="EMBL" id="AP022587">
    <property type="protein sequence ID" value="BBY21896.1"/>
    <property type="molecule type" value="Genomic_DNA"/>
</dbReference>
<dbReference type="Proteomes" id="UP000467130">
    <property type="component" value="Chromosome"/>
</dbReference>
<dbReference type="AlphaFoldDB" id="A0A7I7Q7A0"/>
<keyword evidence="2" id="KW-1185">Reference proteome</keyword>
<proteinExistence type="predicted"/>
<dbReference type="KEGG" id="msto:MSTO_21010"/>
<name>A0A7I7Q7A0_9MYCO</name>
<dbReference type="RefSeq" id="WP_232073553.1">
    <property type="nucleotide sequence ID" value="NZ_AP022587.1"/>
</dbReference>
<reference evidence="1 2" key="1">
    <citation type="journal article" date="2019" name="Emerg. Microbes Infect.">
        <title>Comprehensive subspecies identification of 175 nontuberculous mycobacteria species based on 7547 genomic profiles.</title>
        <authorList>
            <person name="Matsumoto Y."/>
            <person name="Kinjo T."/>
            <person name="Motooka D."/>
            <person name="Nabeya D."/>
            <person name="Jung N."/>
            <person name="Uechi K."/>
            <person name="Horii T."/>
            <person name="Iida T."/>
            <person name="Fujita J."/>
            <person name="Nakamura S."/>
        </authorList>
    </citation>
    <scope>NUCLEOTIDE SEQUENCE [LARGE SCALE GENOMIC DNA]</scope>
    <source>
        <strain evidence="1 2">JCM 17783</strain>
    </source>
</reference>
<gene>
    <name evidence="1" type="ORF">MSTO_21010</name>
</gene>
<accession>A0A7I7Q7A0</accession>